<dbReference type="InterPro" id="IPR015816">
    <property type="entry name" value="Vitellinogen_b-sht_N"/>
</dbReference>
<gene>
    <name evidence="4 5 6" type="primary">LOC106742739</name>
</gene>
<evidence type="ECO:0000313" key="5">
    <source>
        <dbReference type="RefSeq" id="XP_014471445.1"/>
    </source>
</evidence>
<name>A0A6P3X0P5_DINQU</name>
<evidence type="ECO:0000313" key="6">
    <source>
        <dbReference type="RefSeq" id="XP_014471446.1"/>
    </source>
</evidence>
<dbReference type="Gene3D" id="2.30.230.10">
    <property type="entry name" value="Lipovitellin, beta-sheet shell regions, chain A"/>
    <property type="match status" value="1"/>
</dbReference>
<dbReference type="GeneID" id="106742739"/>
<feature type="domain" description="Vitellogenin" evidence="2">
    <location>
        <begin position="132"/>
        <end position="255"/>
    </location>
</feature>
<keyword evidence="1" id="KW-0732">Signal</keyword>
<dbReference type="AlphaFoldDB" id="A0A6P3X0P5"/>
<dbReference type="RefSeq" id="XP_014471444.1">
    <property type="nucleotide sequence ID" value="XM_014615958.1"/>
</dbReference>
<dbReference type="GO" id="GO:0005319">
    <property type="term" value="F:lipid transporter activity"/>
    <property type="evidence" value="ECO:0007669"/>
    <property type="project" value="InterPro"/>
</dbReference>
<keyword evidence="3" id="KW-1185">Reference proteome</keyword>
<evidence type="ECO:0000313" key="3">
    <source>
        <dbReference type="Proteomes" id="UP000515204"/>
    </source>
</evidence>
<organism evidence="3 4">
    <name type="scientific">Dinoponera quadriceps</name>
    <name type="common">South American ant</name>
    <dbReference type="NCBI Taxonomy" id="609295"/>
    <lineage>
        <taxon>Eukaryota</taxon>
        <taxon>Metazoa</taxon>
        <taxon>Ecdysozoa</taxon>
        <taxon>Arthropoda</taxon>
        <taxon>Hexapoda</taxon>
        <taxon>Insecta</taxon>
        <taxon>Pterygota</taxon>
        <taxon>Neoptera</taxon>
        <taxon>Endopterygota</taxon>
        <taxon>Hymenoptera</taxon>
        <taxon>Apocrita</taxon>
        <taxon>Aculeata</taxon>
        <taxon>Formicoidea</taxon>
        <taxon>Formicidae</taxon>
        <taxon>Ponerinae</taxon>
        <taxon>Ponerini</taxon>
        <taxon>Dinoponera</taxon>
    </lineage>
</organism>
<dbReference type="RefSeq" id="XP_014471446.1">
    <property type="nucleotide sequence ID" value="XM_014615960.1"/>
</dbReference>
<dbReference type="Proteomes" id="UP000515204">
    <property type="component" value="Unplaced"/>
</dbReference>
<dbReference type="InterPro" id="IPR015819">
    <property type="entry name" value="Lipid_transp_b-sht_shell"/>
</dbReference>
<dbReference type="SUPFAM" id="SSF56968">
    <property type="entry name" value="Lipovitellin-phosvitin complex, beta-sheet shell regions"/>
    <property type="match status" value="1"/>
</dbReference>
<evidence type="ECO:0000259" key="2">
    <source>
        <dbReference type="Pfam" id="PF01347"/>
    </source>
</evidence>
<evidence type="ECO:0000313" key="4">
    <source>
        <dbReference type="RefSeq" id="XP_014471444.1"/>
    </source>
</evidence>
<protein>
    <submittedName>
        <fullName evidence="4 5">Uncharacterized protein LOC106742739 isoform X4</fullName>
    </submittedName>
</protein>
<evidence type="ECO:0000256" key="1">
    <source>
        <dbReference type="ARBA" id="ARBA00022729"/>
    </source>
</evidence>
<reference evidence="4 5" key="1">
    <citation type="submission" date="2025-04" db="UniProtKB">
        <authorList>
            <consortium name="RefSeq"/>
        </authorList>
    </citation>
    <scope>IDENTIFICATION</scope>
</reference>
<accession>A0A6P3X0P5</accession>
<dbReference type="InterPro" id="IPR001747">
    <property type="entry name" value="Vitellogenin_N"/>
</dbReference>
<dbReference type="Pfam" id="PF01347">
    <property type="entry name" value="Vitellogenin_N"/>
    <property type="match status" value="1"/>
</dbReference>
<dbReference type="OrthoDB" id="7699294at2759"/>
<dbReference type="RefSeq" id="XP_014471445.1">
    <property type="nucleotide sequence ID" value="XM_014615959.1"/>
</dbReference>
<sequence>MLPYFVIPLFLVVDLPSPPYSDIWSTEYTFQVHLSTTTFLYVQESKKISSDFYSSGTMPSVKSMKNKYVLMIELKCRNYEKNALFCYKGMQEQYHPIEGRNLVNISDLYQNTIFQVKFSKSGATGYAIEQSDDKIMNFMLNLYRFFGSQLSIGAKTTFHKDRTFWKLEESVLGSCFTHFVIRHQPNIKYNKHVLGENVTLSLNGYSFENDETILISKERNMQRCYNSFNYMFGNSYWSELLPDNTDEELIFSQSDMLLSKYNFESKTRNVFNLYDRNMEIIGGAIEDVEVELKSILPMKNDKRRIFIKPFLAGVIAT</sequence>
<proteinExistence type="predicted"/>